<reference evidence="1" key="2">
    <citation type="submission" date="2020-12" db="EMBL/GenBank/DDBJ databases">
        <authorList>
            <person name="Kanost M."/>
        </authorList>
    </citation>
    <scope>NUCLEOTIDE SEQUENCE</scope>
</reference>
<dbReference type="Proteomes" id="UP000791440">
    <property type="component" value="Unassembled WGS sequence"/>
</dbReference>
<proteinExistence type="predicted"/>
<accession>A0A921ZR63</accession>
<protein>
    <submittedName>
        <fullName evidence="1">Uncharacterized protein</fullName>
    </submittedName>
</protein>
<evidence type="ECO:0000313" key="2">
    <source>
        <dbReference type="Proteomes" id="UP000791440"/>
    </source>
</evidence>
<feature type="non-terminal residue" evidence="1">
    <location>
        <position position="188"/>
    </location>
</feature>
<organism evidence="1 2">
    <name type="scientific">Manduca sexta</name>
    <name type="common">Tobacco hawkmoth</name>
    <name type="synonym">Tobacco hornworm</name>
    <dbReference type="NCBI Taxonomy" id="7130"/>
    <lineage>
        <taxon>Eukaryota</taxon>
        <taxon>Metazoa</taxon>
        <taxon>Ecdysozoa</taxon>
        <taxon>Arthropoda</taxon>
        <taxon>Hexapoda</taxon>
        <taxon>Insecta</taxon>
        <taxon>Pterygota</taxon>
        <taxon>Neoptera</taxon>
        <taxon>Endopterygota</taxon>
        <taxon>Lepidoptera</taxon>
        <taxon>Glossata</taxon>
        <taxon>Ditrysia</taxon>
        <taxon>Bombycoidea</taxon>
        <taxon>Sphingidae</taxon>
        <taxon>Sphinginae</taxon>
        <taxon>Sphingini</taxon>
        <taxon>Manduca</taxon>
    </lineage>
</organism>
<gene>
    <name evidence="1" type="ORF">O3G_MSEX013431</name>
</gene>
<sequence length="188" mass="21652">MWRYIHCSGVKVDTAVEEQMVTFLYGRGRFPDADVAPDRPRPLRQFLFGGGIYAARRANCATGKFNVAVTKFEVCKGPKSKDCVLITGRVENRTRIYYNMNVLEKMAPTNGKILTTSNNNEIMRLHMNKPCDHLFIRPILHMVLNVTKNCVILQGNYTFYLNFQDIFEKYYGGSFLYGAWTFKSIMYG</sequence>
<comment type="caution">
    <text evidence="1">The sequence shown here is derived from an EMBL/GenBank/DDBJ whole genome shotgun (WGS) entry which is preliminary data.</text>
</comment>
<evidence type="ECO:0000313" key="1">
    <source>
        <dbReference type="EMBL" id="KAG6462717.1"/>
    </source>
</evidence>
<name>A0A921ZR63_MANSE</name>
<dbReference type="EMBL" id="JH668884">
    <property type="protein sequence ID" value="KAG6462717.1"/>
    <property type="molecule type" value="Genomic_DNA"/>
</dbReference>
<dbReference type="AlphaFoldDB" id="A0A921ZR63"/>
<keyword evidence="2" id="KW-1185">Reference proteome</keyword>
<reference evidence="1" key="1">
    <citation type="journal article" date="2016" name="Insect Biochem. Mol. Biol.">
        <title>Multifaceted biological insights from a draft genome sequence of the tobacco hornworm moth, Manduca sexta.</title>
        <authorList>
            <person name="Kanost M.R."/>
            <person name="Arrese E.L."/>
            <person name="Cao X."/>
            <person name="Chen Y.R."/>
            <person name="Chellapilla S."/>
            <person name="Goldsmith M.R."/>
            <person name="Grosse-Wilde E."/>
            <person name="Heckel D.G."/>
            <person name="Herndon N."/>
            <person name="Jiang H."/>
            <person name="Papanicolaou A."/>
            <person name="Qu J."/>
            <person name="Soulages J.L."/>
            <person name="Vogel H."/>
            <person name="Walters J."/>
            <person name="Waterhouse R.M."/>
            <person name="Ahn S.J."/>
            <person name="Almeida F.C."/>
            <person name="An C."/>
            <person name="Aqrawi P."/>
            <person name="Bretschneider A."/>
            <person name="Bryant W.B."/>
            <person name="Bucks S."/>
            <person name="Chao H."/>
            <person name="Chevignon G."/>
            <person name="Christen J.M."/>
            <person name="Clarke D.F."/>
            <person name="Dittmer N.T."/>
            <person name="Ferguson L.C.F."/>
            <person name="Garavelou S."/>
            <person name="Gordon K.H.J."/>
            <person name="Gunaratna R.T."/>
            <person name="Han Y."/>
            <person name="Hauser F."/>
            <person name="He Y."/>
            <person name="Heidel-Fischer H."/>
            <person name="Hirsh A."/>
            <person name="Hu Y."/>
            <person name="Jiang H."/>
            <person name="Kalra D."/>
            <person name="Klinner C."/>
            <person name="Konig C."/>
            <person name="Kovar C."/>
            <person name="Kroll A.R."/>
            <person name="Kuwar S.S."/>
            <person name="Lee S.L."/>
            <person name="Lehman R."/>
            <person name="Li K."/>
            <person name="Li Z."/>
            <person name="Liang H."/>
            <person name="Lovelace S."/>
            <person name="Lu Z."/>
            <person name="Mansfield J.H."/>
            <person name="McCulloch K.J."/>
            <person name="Mathew T."/>
            <person name="Morton B."/>
            <person name="Muzny D.M."/>
            <person name="Neunemann D."/>
            <person name="Ongeri F."/>
            <person name="Pauchet Y."/>
            <person name="Pu L.L."/>
            <person name="Pyrousis I."/>
            <person name="Rao X.J."/>
            <person name="Redding A."/>
            <person name="Roesel C."/>
            <person name="Sanchez-Gracia A."/>
            <person name="Schaack S."/>
            <person name="Shukla A."/>
            <person name="Tetreau G."/>
            <person name="Wang Y."/>
            <person name="Xiong G.H."/>
            <person name="Traut W."/>
            <person name="Walsh T.K."/>
            <person name="Worley K.C."/>
            <person name="Wu D."/>
            <person name="Wu W."/>
            <person name="Wu Y.Q."/>
            <person name="Zhang X."/>
            <person name="Zou Z."/>
            <person name="Zucker H."/>
            <person name="Briscoe A.D."/>
            <person name="Burmester T."/>
            <person name="Clem R.J."/>
            <person name="Feyereisen R."/>
            <person name="Grimmelikhuijzen C.J.P."/>
            <person name="Hamodrakas S.J."/>
            <person name="Hansson B.S."/>
            <person name="Huguet E."/>
            <person name="Jermiin L.S."/>
            <person name="Lan Q."/>
            <person name="Lehman H.K."/>
            <person name="Lorenzen M."/>
            <person name="Merzendorfer H."/>
            <person name="Michalopoulos I."/>
            <person name="Morton D.B."/>
            <person name="Muthukrishnan S."/>
            <person name="Oakeshott J.G."/>
            <person name="Palmer W."/>
            <person name="Park Y."/>
            <person name="Passarelli A.L."/>
            <person name="Rozas J."/>
            <person name="Schwartz L.M."/>
            <person name="Smith W."/>
            <person name="Southgate A."/>
            <person name="Vilcinskas A."/>
            <person name="Vogt R."/>
            <person name="Wang P."/>
            <person name="Werren J."/>
            <person name="Yu X.Q."/>
            <person name="Zhou J.J."/>
            <person name="Brown S.J."/>
            <person name="Scherer S.E."/>
            <person name="Richards S."/>
            <person name="Blissard G.W."/>
        </authorList>
    </citation>
    <scope>NUCLEOTIDE SEQUENCE</scope>
</reference>